<dbReference type="PANTHER" id="PTHR36759:SF1">
    <property type="entry name" value="DYNEIN BETA CHAIN, CILIARY PROTEIN"/>
    <property type="match status" value="1"/>
</dbReference>
<dbReference type="Proteomes" id="UP001177003">
    <property type="component" value="Chromosome 5"/>
</dbReference>
<sequence>MGQAFRRASGRIRTPAPPSSSSQLNKPLDRSQPVAPVNNNLPSGGNVDPISDVPPRTSADDVIEERDSQYDAMLNKMVGRIQTKPGGKLETGEAYVVDKYNRPMPKLRNTTPESGRYEHKPAAPGTLNVGQLRHIILLYQGKAEDHNGPMDVNQIAKRYRLDVSQVQQAVQFLSLPPEFLNKPKRDPRYIY</sequence>
<dbReference type="AlphaFoldDB" id="A0AA35Z2P2"/>
<feature type="region of interest" description="Disordered" evidence="1">
    <location>
        <begin position="1"/>
        <end position="61"/>
    </location>
</feature>
<organism evidence="2 3">
    <name type="scientific">Lactuca saligna</name>
    <name type="common">Willowleaf lettuce</name>
    <dbReference type="NCBI Taxonomy" id="75948"/>
    <lineage>
        <taxon>Eukaryota</taxon>
        <taxon>Viridiplantae</taxon>
        <taxon>Streptophyta</taxon>
        <taxon>Embryophyta</taxon>
        <taxon>Tracheophyta</taxon>
        <taxon>Spermatophyta</taxon>
        <taxon>Magnoliopsida</taxon>
        <taxon>eudicotyledons</taxon>
        <taxon>Gunneridae</taxon>
        <taxon>Pentapetalae</taxon>
        <taxon>asterids</taxon>
        <taxon>campanulids</taxon>
        <taxon>Asterales</taxon>
        <taxon>Asteraceae</taxon>
        <taxon>Cichorioideae</taxon>
        <taxon>Cichorieae</taxon>
        <taxon>Lactucinae</taxon>
        <taxon>Lactuca</taxon>
    </lineage>
</organism>
<evidence type="ECO:0000256" key="1">
    <source>
        <dbReference type="SAM" id="MobiDB-lite"/>
    </source>
</evidence>
<reference evidence="2" key="1">
    <citation type="submission" date="2023-04" db="EMBL/GenBank/DDBJ databases">
        <authorList>
            <person name="Vijverberg K."/>
            <person name="Xiong W."/>
            <person name="Schranz E."/>
        </authorList>
    </citation>
    <scope>NUCLEOTIDE SEQUENCE</scope>
</reference>
<evidence type="ECO:0000313" key="3">
    <source>
        <dbReference type="Proteomes" id="UP001177003"/>
    </source>
</evidence>
<dbReference type="EMBL" id="OX465081">
    <property type="protein sequence ID" value="CAI9284686.1"/>
    <property type="molecule type" value="Genomic_DNA"/>
</dbReference>
<keyword evidence="3" id="KW-1185">Reference proteome</keyword>
<accession>A0AA35Z2P2</accession>
<dbReference type="PANTHER" id="PTHR36759">
    <property type="entry name" value="DYNEIN BETA CHAIN, CILIARY PROTEIN"/>
    <property type="match status" value="1"/>
</dbReference>
<protein>
    <submittedName>
        <fullName evidence="2">Uncharacterized protein</fullName>
    </submittedName>
</protein>
<feature type="region of interest" description="Disordered" evidence="1">
    <location>
        <begin position="103"/>
        <end position="125"/>
    </location>
</feature>
<name>A0AA35Z2P2_LACSI</name>
<proteinExistence type="predicted"/>
<evidence type="ECO:0000313" key="2">
    <source>
        <dbReference type="EMBL" id="CAI9284686.1"/>
    </source>
</evidence>
<gene>
    <name evidence="2" type="ORF">LSALG_LOCUS24200</name>
</gene>